<evidence type="ECO:0000313" key="3">
    <source>
        <dbReference type="EMBL" id="MEJ8822479.1"/>
    </source>
</evidence>
<dbReference type="InterPro" id="IPR051448">
    <property type="entry name" value="CdaR-like_regulators"/>
</dbReference>
<feature type="domain" description="PucR C-terminal helix-turn-helix" evidence="2">
    <location>
        <begin position="464"/>
        <end position="521"/>
    </location>
</feature>
<evidence type="ECO:0000259" key="1">
    <source>
        <dbReference type="Pfam" id="PF07905"/>
    </source>
</evidence>
<protein>
    <submittedName>
        <fullName evidence="3">PucR family transcriptional regulator</fullName>
    </submittedName>
</protein>
<dbReference type="PANTHER" id="PTHR33744">
    <property type="entry name" value="CARBOHYDRATE DIACID REGULATOR"/>
    <property type="match status" value="1"/>
</dbReference>
<dbReference type="InterPro" id="IPR012914">
    <property type="entry name" value="PucR_dom"/>
</dbReference>
<feature type="domain" description="Purine catabolism PurC-like" evidence="1">
    <location>
        <begin position="6"/>
        <end position="124"/>
    </location>
</feature>
<dbReference type="InterPro" id="IPR042070">
    <property type="entry name" value="PucR_C-HTH_sf"/>
</dbReference>
<dbReference type="RefSeq" id="WP_340363529.1">
    <property type="nucleotide sequence ID" value="NZ_JBBKZV010000005.1"/>
</dbReference>
<evidence type="ECO:0000313" key="4">
    <source>
        <dbReference type="Proteomes" id="UP001363010"/>
    </source>
</evidence>
<proteinExistence type="predicted"/>
<evidence type="ECO:0000259" key="2">
    <source>
        <dbReference type="Pfam" id="PF13556"/>
    </source>
</evidence>
<dbReference type="Pfam" id="PF07905">
    <property type="entry name" value="PucR"/>
    <property type="match status" value="1"/>
</dbReference>
<dbReference type="InterPro" id="IPR025736">
    <property type="entry name" value="PucR_C-HTH_dom"/>
</dbReference>
<dbReference type="Pfam" id="PF13556">
    <property type="entry name" value="HTH_30"/>
    <property type="match status" value="1"/>
</dbReference>
<gene>
    <name evidence="3" type="ORF">WKW80_10565</name>
</gene>
<dbReference type="Gene3D" id="1.10.10.2840">
    <property type="entry name" value="PucR C-terminal helix-turn-helix domain"/>
    <property type="match status" value="1"/>
</dbReference>
<dbReference type="PANTHER" id="PTHR33744:SF7">
    <property type="entry name" value="PUCR FAMILY TRANSCRIPTIONAL REGULATOR"/>
    <property type="match status" value="1"/>
</dbReference>
<accession>A0ABU8VXD3</accession>
<comment type="caution">
    <text evidence="3">The sequence shown here is derived from an EMBL/GenBank/DDBJ whole genome shotgun (WGS) entry which is preliminary data.</text>
</comment>
<organism evidence="3 4">
    <name type="scientific">Variovorax humicola</name>
    <dbReference type="NCBI Taxonomy" id="1769758"/>
    <lineage>
        <taxon>Bacteria</taxon>
        <taxon>Pseudomonadati</taxon>
        <taxon>Pseudomonadota</taxon>
        <taxon>Betaproteobacteria</taxon>
        <taxon>Burkholderiales</taxon>
        <taxon>Comamonadaceae</taxon>
        <taxon>Variovorax</taxon>
    </lineage>
</organism>
<sequence length="528" mass="57175">MTLNEALALVPLDSARVVAGATHLDREVTWVQVVDHPDIEAWVERGHLLLSTGFNWPKTGATAAHLVEKLAAKGAAGVVLAVPHYVEHFPQESIEAAERCGLALIEVPWEIPFRAITQVAHREIIDSQGRALARSEQIHRQLTEAAVAGDGLQDVAVVLGGVLSRCVQIYSTEGVRLADFVVPEIGLASPSFLSGALVALEAVGGLKAMDAQTRAIRWQPRPSRLATKAQSIVGCAIRSRTERLGYVLVAEGAPPLNEIDLRAVEHAGTVAALQISHQRQMAAQEARLGYALVASLIEGRFDEKPGSLERARLAGWDENAQYRLAAVLMDEPNPLSSEGFARREVIANKVRRAMKLKGTPALISMSANQVHSLVPGSVPVEWLWAELAAGRAAMGVSEVHKGVEGMKLAGREVADLMEHVRPGRIHHFSEAVFPRVLAGDPAAQKIFLDRLFGAIGSDKRGEHLIETAIALADEGFNLQRASQRIDIHISTLRYRLAKLAEVTGLALDTVEGRFQLQLGVRLYVAKLD</sequence>
<name>A0ABU8VXD3_9BURK</name>
<reference evidence="3 4" key="1">
    <citation type="submission" date="2024-03" db="EMBL/GenBank/DDBJ databases">
        <title>Novel species of the genus Variovorax.</title>
        <authorList>
            <person name="Liu Q."/>
            <person name="Xin Y.-H."/>
        </authorList>
    </citation>
    <scope>NUCLEOTIDE SEQUENCE [LARGE SCALE GENOMIC DNA]</scope>
    <source>
        <strain evidence="3 4">KACC 18501</strain>
    </source>
</reference>
<dbReference type="Proteomes" id="UP001363010">
    <property type="component" value="Unassembled WGS sequence"/>
</dbReference>
<dbReference type="EMBL" id="JBBKZV010000005">
    <property type="protein sequence ID" value="MEJ8822479.1"/>
    <property type="molecule type" value="Genomic_DNA"/>
</dbReference>
<keyword evidence="4" id="KW-1185">Reference proteome</keyword>